<accession>A0ACB9QJ76</accession>
<dbReference type="EMBL" id="CM042885">
    <property type="protein sequence ID" value="KAI4365542.1"/>
    <property type="molecule type" value="Genomic_DNA"/>
</dbReference>
<evidence type="ECO:0000313" key="2">
    <source>
        <dbReference type="Proteomes" id="UP001057402"/>
    </source>
</evidence>
<proteinExistence type="predicted"/>
<gene>
    <name evidence="1" type="ORF">MLD38_021519</name>
</gene>
<organism evidence="1 2">
    <name type="scientific">Melastoma candidum</name>
    <dbReference type="NCBI Taxonomy" id="119954"/>
    <lineage>
        <taxon>Eukaryota</taxon>
        <taxon>Viridiplantae</taxon>
        <taxon>Streptophyta</taxon>
        <taxon>Embryophyta</taxon>
        <taxon>Tracheophyta</taxon>
        <taxon>Spermatophyta</taxon>
        <taxon>Magnoliopsida</taxon>
        <taxon>eudicotyledons</taxon>
        <taxon>Gunneridae</taxon>
        <taxon>Pentapetalae</taxon>
        <taxon>rosids</taxon>
        <taxon>malvids</taxon>
        <taxon>Myrtales</taxon>
        <taxon>Melastomataceae</taxon>
        <taxon>Melastomatoideae</taxon>
        <taxon>Melastomateae</taxon>
        <taxon>Melastoma</taxon>
    </lineage>
</organism>
<keyword evidence="2" id="KW-1185">Reference proteome</keyword>
<reference evidence="2" key="1">
    <citation type="journal article" date="2023" name="Front. Plant Sci.">
        <title>Chromosomal-level genome assembly of Melastoma candidum provides insights into trichome evolution.</title>
        <authorList>
            <person name="Zhong Y."/>
            <person name="Wu W."/>
            <person name="Sun C."/>
            <person name="Zou P."/>
            <person name="Liu Y."/>
            <person name="Dai S."/>
            <person name="Zhou R."/>
        </authorList>
    </citation>
    <scope>NUCLEOTIDE SEQUENCE [LARGE SCALE GENOMIC DNA]</scope>
</reference>
<protein>
    <submittedName>
        <fullName evidence="1">Uncharacterized protein</fullName>
    </submittedName>
</protein>
<sequence>MPLRRYLIRNDYASSDPELYRQADKDDPEALLEAVSMSGLVGLLRQLGDLAEFAAEIFHDLHEGVLATASRGHDLIVRVQQLETEFPLVEKALLSHTNHSSFFYNTGADWHPSMRSQENLIAQGDLPRFIMDSYEECRPPPRLFLLDKFDVAGAGACLKRYSDPALFKEETVLEDMQKEKKIRRIKKKGLRGKNGATPEFMQVPHTKLHELFLEERVEISNSSPSRLVKLKRRQFKESSFDSKNGKSYMEKFINTSSPDSKTVFEDPVSRPVLLWTSESILPEAVEIQSQSPMEIGLQMKDNTSTGKYSLSENSCMEHLNEMLIDEKEMMEPASAADEEMAGILDLHDLQEMQLAKMAGKIQNGISDNHYDEITSEVENYVDAVATLESEVDADSEFEARTSKCISKAGKHETDSVTTDEQGEHQRQFSDSQSWDYSVSDDVNTFIRRGSSTFSYSDGQSNLIDNILSDGDGVGQAFSSSEAGTSECILDSQISNMLENTSEMPMKPASNKEEGICMSALTSEHSASLWPFLAEDASINQITPVFSSLDDGDSIEHVDGTVSSDIHSEKGKEHLSRHTSENYSINVEEARESIISSDPLQHPSTFLHLPDVAEIDNGDTRETFNIYEDVDNIDKEKCRSGLSFAEGSSEDQFHLTDLSEVGDRTGLIPFYHSSTTSIANDMDADKPVSAEILEDISPVVEPSSECVAGEEDILHIKSKVQNYVVLDDTSLNERNESTYRCRYDVMKLAENSHAIVDDERAACTEAISGNNLASDLFIASNDDHLGSADNAAMYPSSKAVSSAITSSCRENVSSAESSSGDAASTSHLKMQELDPDPATSDQTVQGSNDIAGAHGYTEEEKVFQEEQGLIQSDLKSPGDFTFEMEEQCSPLPEESLELSDSQGIGLAVMDLEAKPARKSGVPLSSEAELFSLLDNQLVEHEEKLEKPPELKAGASGVKLAYIEETDAESSTDNLEQMQSSSLLCREDTLSRPGPSLESLPEVENHMLDVQCSKDSRVITSLPCPGSDIVLPSDSTEDEYYIFKSHADDHPSQLVRTETLEEPALHESAETKEDETLVSRLSAGMIREEMPPILSVDSKVHSSGEDGLLNSLSLSTVDQSPATQSQSQANPVPSESKVLNSITALHREDSPVESLESVSGPMILDNSNKLSETIFPYPQKSNFQSVWQPAEENTDVVSGQPPTAAFQGEILPAMSSESSPVSDSTEGQPLSGHSEADNGRLAAGSAQLEMRQDEPLMHGPPSFEGEIVELAVGKIPRPPKRLIEAVAAHDRSMLRKVTERKRPPMEPQVNERDSLLEQIRTKSFNLKPTLAARPSIQGPKTNLKVAAILEKANAIRQAFAGSDEDDDDSWSDS</sequence>
<evidence type="ECO:0000313" key="1">
    <source>
        <dbReference type="EMBL" id="KAI4365542.1"/>
    </source>
</evidence>
<comment type="caution">
    <text evidence="1">The sequence shown here is derived from an EMBL/GenBank/DDBJ whole genome shotgun (WGS) entry which is preliminary data.</text>
</comment>
<dbReference type="Proteomes" id="UP001057402">
    <property type="component" value="Chromosome 6"/>
</dbReference>
<name>A0ACB9QJ76_9MYRT</name>